<dbReference type="SMART" id="SM00299">
    <property type="entry name" value="CLH"/>
    <property type="match status" value="1"/>
</dbReference>
<feature type="coiled-coil region" evidence="4">
    <location>
        <begin position="1"/>
        <end position="28"/>
    </location>
</feature>
<dbReference type="Pfam" id="PF23411">
    <property type="entry name" value="Beta-prop_Vps41"/>
    <property type="match status" value="1"/>
</dbReference>
<dbReference type="CDD" id="cd07990">
    <property type="entry name" value="LPLAT_LCLAT1-like"/>
    <property type="match status" value="1"/>
</dbReference>
<evidence type="ECO:0000313" key="7">
    <source>
        <dbReference type="Proteomes" id="UP001158576"/>
    </source>
</evidence>
<dbReference type="PANTHER" id="PTHR12616">
    <property type="entry name" value="VACUOLAR PROTEIN SORTING VPS41"/>
    <property type="match status" value="1"/>
</dbReference>
<gene>
    <name evidence="6" type="ORF">OKIOD_LOCUS2038</name>
</gene>
<dbReference type="Gene3D" id="2.130.10.10">
    <property type="entry name" value="YVTN repeat-like/Quinoprotein amine dehydrogenase"/>
    <property type="match status" value="1"/>
</dbReference>
<sequence length="1318" mass="150268">MKDLKWEHEVLEQQFNRLKEERNSLHASFVEAVQEVVQKANFKKLMLERKVVKLADSLEKKDAQLNEILAASNLDPAALSVVTRKLEDVLDAKNGAIKDLQYELARVCKAHNDLLRTYEAKLTAFGVPVDELGFKPLESTVSGQKLDLQSDSLTSILANERFVVIGTEKGKLIICDHDGNKTKDLCTLKGAISCIRTDERGEIIACSTLEGHVRVISLFEDPEVELKMKFKNAVHRITLSDTYLSSGKIIIAGEKITLCERGLLGSKKSTNLAITKEVSQIEWRGDLLTWADASEVKVFDMGSREIISIISRQSISEEKDYSCNFTWTSSSTLIIGWDNTIQICGVKTRQNSTKIEIQKIITTEFPITALLPLGASNEMLICSVSARQKPSVKIIELQEGSGYLEHCDDQISVRAYSSFVSKDYLMSVVNYEGHDLTAFIASPKDIIVATEPNDEDHVTWLLDNEQYLEALDFTKNRKLASHNYAAIGREYIRFLIETDDLELAAKKCPAFLSTAHDWEKEALAFSSKNSLKILIPYLPTSNPQLRSSVYGEALRELIESKEYERYLFLIKSWPSAIFEIKNQVHLIRNELYQLESSTTETRTLSVALRILLEVDHRFEEAFEIFMKLADADVFYFIEKHLLYKLPWVSGRILDLMEIDTDKCSQILIEHREDFPIRDMVEVLRGSSHFLHNYLHNLYCQDGESLPPEYHDLQVVLYANYDRPKLLDFLKTSPYYEERDALDICTAKDLTAERVYLLARMGKKSEALTLLLDSSETIHPCVDFCLQQNDHELWTELIDMSVSKPEHVKNLLNIVGQYVSPLMIIERIPEGMEIPGLRDALQVVLNDSTDRQNMWELTEKIAAIDGMSLLSRFYSNKKRAVVIDSSDTGKPLQCAGCSQPLFWKHDIYHRKCMVFTCGHHCHIQCAVDASHAGIVKNWQMGIVNSLFIQATLVTFISTGFLHNLIQLAALVFVYPFHKNTYRRIAEAAQVLHWSIVANLGWRSGSKLKIFCSDDDLKHIGKEAAILIANHRYSIDFLSTVLIPDQFGRLGQFKAFQKHETKFLPIVGWDFWFTENIFLRRDAKRDVKAIENGVKRLVDSNRPFWLMLYAEGSRFTNDKHARSEEIAAEKGWSPLEYHLQPRATGFTKVWEQVKEKNVAIYDMTVQLEDNIDQKMSRILRKEPVTFNVYIRRLIPDENLIKAKEDPGDWIRKLYQEKDERFKKLLKTKTLDGHVASFPEGAKPVREQVLPQPAGSKMVTNALMATVFPTCCYLFYQMGKSSYVGLAASLSVPLVCQYLTSKIIKSGDISSASTHGLKKTQ</sequence>
<dbReference type="SUPFAM" id="SSF69593">
    <property type="entry name" value="Glycerol-3-phosphate (1)-acyltransferase"/>
    <property type="match status" value="1"/>
</dbReference>
<name>A0ABN7RV55_OIKDI</name>
<keyword evidence="7" id="KW-1185">Reference proteome</keyword>
<dbReference type="InterPro" id="IPR015943">
    <property type="entry name" value="WD40/YVTN_repeat-like_dom_sf"/>
</dbReference>
<feature type="domain" description="Phospholipid/glycerol acyltransferase" evidence="5">
    <location>
        <begin position="1023"/>
        <end position="1145"/>
    </location>
</feature>
<dbReference type="Pfam" id="PF13851">
    <property type="entry name" value="GAS"/>
    <property type="match status" value="1"/>
</dbReference>
<keyword evidence="1" id="KW-0813">Transport</keyword>
<dbReference type="SUPFAM" id="SSF69322">
    <property type="entry name" value="Tricorn protease domain 2"/>
    <property type="match status" value="1"/>
</dbReference>
<reference evidence="6 7" key="1">
    <citation type="submission" date="2021-04" db="EMBL/GenBank/DDBJ databases">
        <authorList>
            <person name="Bliznina A."/>
        </authorList>
    </citation>
    <scope>NUCLEOTIDE SEQUENCE [LARGE SCALE GENOMIC DNA]</scope>
</reference>
<dbReference type="PANTHER" id="PTHR12616:SF1">
    <property type="entry name" value="VACUOLAR PROTEIN SORTING-ASSOCIATED PROTEIN 41 HOMOLOG"/>
    <property type="match status" value="1"/>
</dbReference>
<evidence type="ECO:0000256" key="3">
    <source>
        <dbReference type="PROSITE-ProRule" id="PRU01006"/>
    </source>
</evidence>
<dbReference type="InterPro" id="IPR025593">
    <property type="entry name" value="GAS8_dom"/>
</dbReference>
<keyword evidence="4" id="KW-0175">Coiled coil</keyword>
<dbReference type="InterPro" id="IPR057780">
    <property type="entry name" value="Beta-prop_Vps41"/>
</dbReference>
<dbReference type="InterPro" id="IPR045111">
    <property type="entry name" value="Vps41/Vps8"/>
</dbReference>
<dbReference type="InterPro" id="IPR002123">
    <property type="entry name" value="Plipid/glycerol_acylTrfase"/>
</dbReference>
<dbReference type="Pfam" id="PF16076">
    <property type="entry name" value="Acyltransf_C"/>
    <property type="match status" value="1"/>
</dbReference>
<dbReference type="Pfam" id="PF23556">
    <property type="entry name" value="TPR_Vps41"/>
    <property type="match status" value="1"/>
</dbReference>
<dbReference type="Proteomes" id="UP001158576">
    <property type="component" value="Chromosome PAR"/>
</dbReference>
<evidence type="ECO:0000256" key="1">
    <source>
        <dbReference type="ARBA" id="ARBA00022448"/>
    </source>
</evidence>
<accession>A0ABN7RV55</accession>
<evidence type="ECO:0000259" key="5">
    <source>
        <dbReference type="SMART" id="SM00563"/>
    </source>
</evidence>
<dbReference type="InterPro" id="IPR032098">
    <property type="entry name" value="Acyltransf_C"/>
</dbReference>
<dbReference type="Pfam" id="PF01553">
    <property type="entry name" value="Acyltransferase"/>
    <property type="match status" value="1"/>
</dbReference>
<keyword evidence="2" id="KW-0653">Protein transport</keyword>
<protein>
    <submittedName>
        <fullName evidence="6">Oidioi.mRNA.OKI2018_I69.PAR.g10480.t1.cds</fullName>
    </submittedName>
</protein>
<feature type="repeat" description="CHCR" evidence="3">
    <location>
        <begin position="665"/>
        <end position="809"/>
    </location>
</feature>
<dbReference type="InterPro" id="IPR000547">
    <property type="entry name" value="Clathrin_H-chain/VPS_repeat"/>
</dbReference>
<dbReference type="EMBL" id="OU015568">
    <property type="protein sequence ID" value="CAG5083846.1"/>
    <property type="molecule type" value="Genomic_DNA"/>
</dbReference>
<evidence type="ECO:0000313" key="6">
    <source>
        <dbReference type="EMBL" id="CAG5083846.1"/>
    </source>
</evidence>
<organism evidence="6 7">
    <name type="scientific">Oikopleura dioica</name>
    <name type="common">Tunicate</name>
    <dbReference type="NCBI Taxonomy" id="34765"/>
    <lineage>
        <taxon>Eukaryota</taxon>
        <taxon>Metazoa</taxon>
        <taxon>Chordata</taxon>
        <taxon>Tunicata</taxon>
        <taxon>Appendicularia</taxon>
        <taxon>Copelata</taxon>
        <taxon>Oikopleuridae</taxon>
        <taxon>Oikopleura</taxon>
    </lineage>
</organism>
<proteinExistence type="predicted"/>
<evidence type="ECO:0000256" key="4">
    <source>
        <dbReference type="SAM" id="Coils"/>
    </source>
</evidence>
<dbReference type="Gene3D" id="1.25.40.10">
    <property type="entry name" value="Tetratricopeptide repeat domain"/>
    <property type="match status" value="1"/>
</dbReference>
<dbReference type="InterPro" id="IPR011990">
    <property type="entry name" value="TPR-like_helical_dom_sf"/>
</dbReference>
<evidence type="ECO:0000256" key="2">
    <source>
        <dbReference type="ARBA" id="ARBA00022927"/>
    </source>
</evidence>
<dbReference type="PROSITE" id="PS50236">
    <property type="entry name" value="CHCR"/>
    <property type="match status" value="1"/>
</dbReference>
<dbReference type="SMART" id="SM00563">
    <property type="entry name" value="PlsC"/>
    <property type="match status" value="1"/>
</dbReference>